<organism evidence="2 3">
    <name type="scientific">Rhizobium deserti</name>
    <dbReference type="NCBI Taxonomy" id="2547961"/>
    <lineage>
        <taxon>Bacteria</taxon>
        <taxon>Pseudomonadati</taxon>
        <taxon>Pseudomonadota</taxon>
        <taxon>Alphaproteobacteria</taxon>
        <taxon>Hyphomicrobiales</taxon>
        <taxon>Rhizobiaceae</taxon>
        <taxon>Rhizobium/Agrobacterium group</taxon>
        <taxon>Rhizobium</taxon>
    </lineage>
</organism>
<dbReference type="SUPFAM" id="SSF51182">
    <property type="entry name" value="RmlC-like cupins"/>
    <property type="match status" value="1"/>
</dbReference>
<gene>
    <name evidence="2" type="ORF">E2F50_14130</name>
</gene>
<comment type="caution">
    <text evidence="2">The sequence shown here is derived from an EMBL/GenBank/DDBJ whole genome shotgun (WGS) entry which is preliminary data.</text>
</comment>
<dbReference type="EMBL" id="SMTL01000003">
    <property type="protein sequence ID" value="TDK35379.1"/>
    <property type="molecule type" value="Genomic_DNA"/>
</dbReference>
<feature type="domain" description="(S)-ureidoglycine aminohydrolase cupin" evidence="1">
    <location>
        <begin position="67"/>
        <end position="136"/>
    </location>
</feature>
<evidence type="ECO:0000259" key="1">
    <source>
        <dbReference type="Pfam" id="PF05899"/>
    </source>
</evidence>
<dbReference type="RefSeq" id="WP_133316801.1">
    <property type="nucleotide sequence ID" value="NZ_SMTL01000003.1"/>
</dbReference>
<keyword evidence="3" id="KW-1185">Reference proteome</keyword>
<accession>A0A4R5UHH0</accession>
<dbReference type="InterPro" id="IPR014710">
    <property type="entry name" value="RmlC-like_jellyroll"/>
</dbReference>
<dbReference type="Gene3D" id="2.60.120.10">
    <property type="entry name" value="Jelly Rolls"/>
    <property type="match status" value="1"/>
</dbReference>
<proteinExistence type="predicted"/>
<name>A0A4R5UHH0_9HYPH</name>
<dbReference type="Proteomes" id="UP000295238">
    <property type="component" value="Unassembled WGS sequence"/>
</dbReference>
<dbReference type="Pfam" id="PF05899">
    <property type="entry name" value="Cupin_3"/>
    <property type="match status" value="1"/>
</dbReference>
<evidence type="ECO:0000313" key="3">
    <source>
        <dbReference type="Proteomes" id="UP000295238"/>
    </source>
</evidence>
<sequence>MSWHVIAASAAALAIRYRTSPFERPASRSFIGTSVDLLEMAPSPIKPAWILSGDPQARTAVHSKADDRYAVTGIWDCTAGAFRWYFGWDETVFILEGEVHVVDEQGHERILRAGDVGYFKAGTWATWSVERYVKKVAFMRRPLPAPIALLHRMGDLLRRKIKRLIGRS</sequence>
<dbReference type="PANTHER" id="PTHR40943">
    <property type="entry name" value="CYTOPLASMIC PROTEIN-RELATED"/>
    <property type="match status" value="1"/>
</dbReference>
<dbReference type="OrthoDB" id="6877662at2"/>
<dbReference type="AlphaFoldDB" id="A0A4R5UHH0"/>
<dbReference type="PANTHER" id="PTHR40943:SF1">
    <property type="entry name" value="CYTOPLASMIC PROTEIN"/>
    <property type="match status" value="1"/>
</dbReference>
<dbReference type="CDD" id="cd02227">
    <property type="entry name" value="cupin_TM1112-like"/>
    <property type="match status" value="1"/>
</dbReference>
<reference evidence="2 3" key="1">
    <citation type="submission" date="2019-03" db="EMBL/GenBank/DDBJ databases">
        <title>Rhizobium sp. nov., an bacterium isolated from biocrust in Mu Us Desert.</title>
        <authorList>
            <person name="Lixiong L."/>
        </authorList>
    </citation>
    <scope>NUCLEOTIDE SEQUENCE [LARGE SCALE GENOMIC DNA]</scope>
    <source>
        <strain evidence="2 3">SPY-1</strain>
    </source>
</reference>
<dbReference type="InterPro" id="IPR011051">
    <property type="entry name" value="RmlC_Cupin_sf"/>
</dbReference>
<dbReference type="InterPro" id="IPR008579">
    <property type="entry name" value="UGlyAH_Cupin_dom"/>
</dbReference>
<evidence type="ECO:0000313" key="2">
    <source>
        <dbReference type="EMBL" id="TDK35379.1"/>
    </source>
</evidence>
<protein>
    <submittedName>
        <fullName evidence="2">DUF861 domain-containing protein</fullName>
    </submittedName>
</protein>